<evidence type="ECO:0000259" key="10">
    <source>
        <dbReference type="SMART" id="SM00382"/>
    </source>
</evidence>
<keyword evidence="8 11" id="KW-0548">Nucleotidyltransferase</keyword>
<keyword evidence="4" id="KW-0862">Zinc</keyword>
<proteinExistence type="inferred from homology"/>
<evidence type="ECO:0000256" key="6">
    <source>
        <dbReference type="ARBA" id="ARBA00022932"/>
    </source>
</evidence>
<name>A0A9D1ZGN5_9BACE</name>
<feature type="domain" description="AAA+ ATPase" evidence="10">
    <location>
        <begin position="38"/>
        <end position="181"/>
    </location>
</feature>
<dbReference type="GO" id="GO:0046872">
    <property type="term" value="F:metal ion binding"/>
    <property type="evidence" value="ECO:0007669"/>
    <property type="project" value="UniProtKB-KW"/>
</dbReference>
<reference evidence="11" key="1">
    <citation type="journal article" date="2021" name="PeerJ">
        <title>Extensive microbial diversity within the chicken gut microbiome revealed by metagenomics and culture.</title>
        <authorList>
            <person name="Gilroy R."/>
            <person name="Ravi A."/>
            <person name="Getino M."/>
            <person name="Pursley I."/>
            <person name="Horton D.L."/>
            <person name="Alikhan N.F."/>
            <person name="Baker D."/>
            <person name="Gharbi K."/>
            <person name="Hall N."/>
            <person name="Watson M."/>
            <person name="Adriaenssens E.M."/>
            <person name="Foster-Nyarko E."/>
            <person name="Jarju S."/>
            <person name="Secka A."/>
            <person name="Antonio M."/>
            <person name="Oren A."/>
            <person name="Chaudhuri R.R."/>
            <person name="La Ragione R."/>
            <person name="Hildebrand F."/>
            <person name="Pallen M.J."/>
        </authorList>
    </citation>
    <scope>NUCLEOTIDE SEQUENCE</scope>
    <source>
        <strain evidence="11">Gambia2-208</strain>
    </source>
</reference>
<dbReference type="PANTHER" id="PTHR11669:SF0">
    <property type="entry name" value="PROTEIN STICHEL-LIKE 2"/>
    <property type="match status" value="1"/>
</dbReference>
<protein>
    <recommendedName>
        <fullName evidence="8">DNA polymerase III subunit gamma/tau</fullName>
        <ecNumber evidence="8">2.7.7.7</ecNumber>
    </recommendedName>
</protein>
<dbReference type="FunFam" id="1.10.8.60:FF:000013">
    <property type="entry name" value="DNA polymerase III subunit gamma/tau"/>
    <property type="match status" value="1"/>
</dbReference>
<evidence type="ECO:0000256" key="2">
    <source>
        <dbReference type="ARBA" id="ARBA00022723"/>
    </source>
</evidence>
<evidence type="ECO:0000313" key="11">
    <source>
        <dbReference type="EMBL" id="HIY88005.1"/>
    </source>
</evidence>
<dbReference type="InterPro" id="IPR045085">
    <property type="entry name" value="HLD_clamp_pol_III_gamma_tau"/>
</dbReference>
<comment type="caution">
    <text evidence="11">The sequence shown here is derived from an EMBL/GenBank/DDBJ whole genome shotgun (WGS) entry which is preliminary data.</text>
</comment>
<dbReference type="NCBIfam" id="TIGR02397">
    <property type="entry name" value="dnaX_nterm"/>
    <property type="match status" value="1"/>
</dbReference>
<dbReference type="SUPFAM" id="SSF52540">
    <property type="entry name" value="P-loop containing nucleoside triphosphate hydrolases"/>
    <property type="match status" value="1"/>
</dbReference>
<feature type="compositionally biased region" description="Low complexity" evidence="9">
    <location>
        <begin position="388"/>
        <end position="419"/>
    </location>
</feature>
<reference evidence="11" key="2">
    <citation type="submission" date="2021-04" db="EMBL/GenBank/DDBJ databases">
        <authorList>
            <person name="Gilroy R."/>
        </authorList>
    </citation>
    <scope>NUCLEOTIDE SEQUENCE</scope>
    <source>
        <strain evidence="11">Gambia2-208</strain>
    </source>
</reference>
<dbReference type="InterPro" id="IPR050238">
    <property type="entry name" value="DNA_Rep/Repair_Clamp_Loader"/>
</dbReference>
<dbReference type="Proteomes" id="UP000886851">
    <property type="component" value="Unassembled WGS sequence"/>
</dbReference>
<dbReference type="InterPro" id="IPR012763">
    <property type="entry name" value="DNA_pol_III_sug/sutau_N"/>
</dbReference>
<dbReference type="Gene3D" id="3.40.50.300">
    <property type="entry name" value="P-loop containing nucleotide triphosphate hydrolases"/>
    <property type="match status" value="1"/>
</dbReference>
<dbReference type="InterPro" id="IPR003593">
    <property type="entry name" value="AAA+_ATPase"/>
</dbReference>
<keyword evidence="6 8" id="KW-0239">DNA-directed DNA polymerase</keyword>
<dbReference type="PANTHER" id="PTHR11669">
    <property type="entry name" value="REPLICATION FACTOR C / DNA POLYMERASE III GAMMA-TAU SUBUNIT"/>
    <property type="match status" value="1"/>
</dbReference>
<dbReference type="InterPro" id="IPR008921">
    <property type="entry name" value="DNA_pol3_clamp-load_cplx_C"/>
</dbReference>
<dbReference type="GO" id="GO:0003677">
    <property type="term" value="F:DNA binding"/>
    <property type="evidence" value="ECO:0007669"/>
    <property type="project" value="InterPro"/>
</dbReference>
<dbReference type="GO" id="GO:0009360">
    <property type="term" value="C:DNA polymerase III complex"/>
    <property type="evidence" value="ECO:0007669"/>
    <property type="project" value="InterPro"/>
</dbReference>
<comment type="catalytic activity">
    <reaction evidence="7 8">
        <text>DNA(n) + a 2'-deoxyribonucleoside 5'-triphosphate = DNA(n+1) + diphosphate</text>
        <dbReference type="Rhea" id="RHEA:22508"/>
        <dbReference type="Rhea" id="RHEA-COMP:17339"/>
        <dbReference type="Rhea" id="RHEA-COMP:17340"/>
        <dbReference type="ChEBI" id="CHEBI:33019"/>
        <dbReference type="ChEBI" id="CHEBI:61560"/>
        <dbReference type="ChEBI" id="CHEBI:173112"/>
        <dbReference type="EC" id="2.7.7.7"/>
    </reaction>
</comment>
<evidence type="ECO:0000256" key="9">
    <source>
        <dbReference type="SAM" id="MobiDB-lite"/>
    </source>
</evidence>
<dbReference type="EMBL" id="DXCV01000036">
    <property type="protein sequence ID" value="HIY88005.1"/>
    <property type="molecule type" value="Genomic_DNA"/>
</dbReference>
<dbReference type="NCBIfam" id="NF011531">
    <property type="entry name" value="PRK14971.1"/>
    <property type="match status" value="1"/>
</dbReference>
<dbReference type="AlphaFoldDB" id="A0A9D1ZGN5"/>
<sequence>MENYIVSARKYRPSTFESVVGQRALTTTLKNAIATGKLAHAYLFCGPRGVGKTTCARIFAKTINCLHPTEDGEACNACESCVAFNEQRSYNIHELDAASNNSVDDIRQLVEQVRIPPQIGKYKVYIIDEVHMLSASAFNAFLKTLEEPPRHAIFILATTEKHKILPTILSRCQIYDFQRISVEDTVAHLAYVASKEGITAEPEALNVIALKADGGMRDALSIFDQVVSFTGGHITYQSVIENLNVLDYEYYFRLTDQLLEHRISDALLLFNEVLNKGFEGSHFINGLASHFRDLLVSKDPVTLPLLEVGAGIRQRYGEQAKKCPLPFLYSAMKLCNDCDLNYRASRNKRLLVELTLIQVGQLNPEGEEVPGGRSPQPVIQPLIPPQQPAAQQQPAAAPQPATPKPAQAQPPQAAQTTAARVASVLSAHKAEEKKIPVMNKSGLGISIKHTPTEEKAYEPAPATVPTQVAEAQPQEDYIFNERDINYYWQEYAGHLPHEQVALAKRMQNMRLTLLDATTFEAVVDNPIVAKDFTAMAPAIQDYLRTRLKNSKVTMTVRVSAPEEKVRAYSRTEQFQMMMEKNKALKELQDEFGLEFA</sequence>
<keyword evidence="2" id="KW-0479">Metal-binding</keyword>
<dbReference type="CDD" id="cd18137">
    <property type="entry name" value="HLD_clamp_pol_III_gamma_tau"/>
    <property type="match status" value="1"/>
</dbReference>
<evidence type="ECO:0000256" key="3">
    <source>
        <dbReference type="ARBA" id="ARBA00022741"/>
    </source>
</evidence>
<evidence type="ECO:0000256" key="4">
    <source>
        <dbReference type="ARBA" id="ARBA00022833"/>
    </source>
</evidence>
<dbReference type="InterPro" id="IPR001270">
    <property type="entry name" value="ClpA/B"/>
</dbReference>
<dbReference type="NCBIfam" id="NF004046">
    <property type="entry name" value="PRK05563.1"/>
    <property type="match status" value="1"/>
</dbReference>
<comment type="subunit">
    <text evidence="8">DNA polymerase III contains a core (composed of alpha, epsilon and theta chains) that associates with a tau subunit. This core dimerizes to form the POLIII' complex. PolIII' associates with the gamma complex (composed of gamma, delta, delta', psi and chi chains) and with the beta chain to form the complete DNA polymerase III complex.</text>
</comment>
<evidence type="ECO:0000256" key="5">
    <source>
        <dbReference type="ARBA" id="ARBA00022840"/>
    </source>
</evidence>
<comment type="similarity">
    <text evidence="1 8">Belongs to the DnaX/STICHEL family.</text>
</comment>
<dbReference type="SMART" id="SM00382">
    <property type="entry name" value="AAA"/>
    <property type="match status" value="1"/>
</dbReference>
<dbReference type="GO" id="GO:0005524">
    <property type="term" value="F:ATP binding"/>
    <property type="evidence" value="ECO:0007669"/>
    <property type="project" value="UniProtKB-KW"/>
</dbReference>
<gene>
    <name evidence="8" type="primary">dnaX</name>
    <name evidence="11" type="ORF">H9824_04785</name>
</gene>
<dbReference type="CDD" id="cd00009">
    <property type="entry name" value="AAA"/>
    <property type="match status" value="1"/>
</dbReference>
<feature type="region of interest" description="Disordered" evidence="9">
    <location>
        <begin position="364"/>
        <end position="421"/>
    </location>
</feature>
<accession>A0A9D1ZGN5</accession>
<dbReference type="InterPro" id="IPR027417">
    <property type="entry name" value="P-loop_NTPase"/>
</dbReference>
<dbReference type="Gene3D" id="1.10.8.60">
    <property type="match status" value="1"/>
</dbReference>
<dbReference type="FunFam" id="3.40.50.300:FF:000014">
    <property type="entry name" value="DNA polymerase III subunit gamma/tau"/>
    <property type="match status" value="1"/>
</dbReference>
<dbReference type="PRINTS" id="PR00300">
    <property type="entry name" value="CLPPROTEASEA"/>
</dbReference>
<dbReference type="Pfam" id="PF22608">
    <property type="entry name" value="DNAX_ATPase_lid"/>
    <property type="match status" value="1"/>
</dbReference>
<dbReference type="Pfam" id="PF13177">
    <property type="entry name" value="DNA_pol3_delta2"/>
    <property type="match status" value="1"/>
</dbReference>
<dbReference type="GO" id="GO:0003887">
    <property type="term" value="F:DNA-directed DNA polymerase activity"/>
    <property type="evidence" value="ECO:0007669"/>
    <property type="project" value="UniProtKB-KW"/>
</dbReference>
<dbReference type="Gene3D" id="1.20.272.10">
    <property type="match status" value="1"/>
</dbReference>
<evidence type="ECO:0000256" key="8">
    <source>
        <dbReference type="RuleBase" id="RU364063"/>
    </source>
</evidence>
<organism evidence="11 12">
    <name type="scientific">Candidatus Bacteroides pullicola</name>
    <dbReference type="NCBI Taxonomy" id="2838475"/>
    <lineage>
        <taxon>Bacteria</taxon>
        <taxon>Pseudomonadati</taxon>
        <taxon>Bacteroidota</taxon>
        <taxon>Bacteroidia</taxon>
        <taxon>Bacteroidales</taxon>
        <taxon>Bacteroidaceae</taxon>
        <taxon>Bacteroides</taxon>
    </lineage>
</organism>
<dbReference type="GO" id="GO:0006261">
    <property type="term" value="P:DNA-templated DNA replication"/>
    <property type="evidence" value="ECO:0007669"/>
    <property type="project" value="TreeGrafter"/>
</dbReference>
<evidence type="ECO:0000313" key="12">
    <source>
        <dbReference type="Proteomes" id="UP000886851"/>
    </source>
</evidence>
<dbReference type="SUPFAM" id="SSF48019">
    <property type="entry name" value="post-AAA+ oligomerization domain-like"/>
    <property type="match status" value="1"/>
</dbReference>
<keyword evidence="3 8" id="KW-0547">Nucleotide-binding</keyword>
<comment type="function">
    <text evidence="8">DNA polymerase III is a complex, multichain enzyme responsible for most of the replicative synthesis in bacteria. This DNA polymerase also exhibits 3' to 5' exonuclease activity.</text>
</comment>
<keyword evidence="8 11" id="KW-0808">Transferase</keyword>
<keyword evidence="5 8" id="KW-0067">ATP-binding</keyword>
<keyword evidence="8" id="KW-0235">DNA replication</keyword>
<evidence type="ECO:0000256" key="7">
    <source>
        <dbReference type="ARBA" id="ARBA00049244"/>
    </source>
</evidence>
<evidence type="ECO:0000256" key="1">
    <source>
        <dbReference type="ARBA" id="ARBA00006360"/>
    </source>
</evidence>
<dbReference type="EC" id="2.7.7.7" evidence="8"/>